<name>A0A3Q8BYS9_STRSU</name>
<dbReference type="InterPro" id="IPR051085">
    <property type="entry name" value="MB_O-acyltransferase"/>
</dbReference>
<evidence type="ECO:0000256" key="1">
    <source>
        <dbReference type="ARBA" id="ARBA00004651"/>
    </source>
</evidence>
<dbReference type="PIRSF" id="PIRSF016636">
    <property type="entry name" value="AlgI_DltB"/>
    <property type="match status" value="1"/>
</dbReference>
<comment type="similarity">
    <text evidence="2 9">Belongs to the membrane-bound acyltransferase family.</text>
</comment>
<keyword evidence="4 9" id="KW-0808">Transferase</keyword>
<comment type="subcellular location">
    <subcellularLocation>
        <location evidence="1">Cell membrane</location>
        <topology evidence="1">Multi-pass membrane protein</topology>
    </subcellularLocation>
</comment>
<evidence type="ECO:0000256" key="5">
    <source>
        <dbReference type="ARBA" id="ARBA00022692"/>
    </source>
</evidence>
<evidence type="ECO:0000256" key="7">
    <source>
        <dbReference type="ARBA" id="ARBA00023136"/>
    </source>
</evidence>
<dbReference type="GO" id="GO:0005886">
    <property type="term" value="C:plasma membrane"/>
    <property type="evidence" value="ECO:0007669"/>
    <property type="project" value="UniProtKB-SubCell"/>
</dbReference>
<dbReference type="RefSeq" id="WP_053867341.1">
    <property type="nucleotide sequence ID" value="NZ_CP030010.1"/>
</dbReference>
<keyword evidence="8 9" id="KW-0012">Acyltransferase</keyword>
<evidence type="ECO:0000256" key="9">
    <source>
        <dbReference type="PIRNR" id="PIRNR016636"/>
    </source>
</evidence>
<dbReference type="PANTHER" id="PTHR13285">
    <property type="entry name" value="ACYLTRANSFERASE"/>
    <property type="match status" value="1"/>
</dbReference>
<evidence type="ECO:0000256" key="6">
    <source>
        <dbReference type="ARBA" id="ARBA00022989"/>
    </source>
</evidence>
<keyword evidence="6" id="KW-1133">Transmembrane helix</keyword>
<keyword evidence="3 9" id="KW-1003">Cell membrane</keyword>
<dbReference type="AlphaFoldDB" id="A0A3Q8BYS9"/>
<keyword evidence="7 9" id="KW-0472">Membrane</keyword>
<gene>
    <name evidence="10" type="ORF">A7J08_05975</name>
</gene>
<dbReference type="GO" id="GO:0070395">
    <property type="term" value="P:lipoteichoic acid biosynthetic process"/>
    <property type="evidence" value="ECO:0007669"/>
    <property type="project" value="UniProtKB-UniRule"/>
</dbReference>
<reference evidence="10" key="1">
    <citation type="journal article" date="2021" name="Front. Microbiol.">
        <title>Comparative Virulence and Genomic Analysis of Streptococcus suis Isolates.</title>
        <authorList>
            <person name="Nicholson T.L."/>
            <person name="Waack U."/>
            <person name="Anderson T.K."/>
            <person name="Bayles D.O."/>
            <person name="Zaia S.R."/>
            <person name="Goertz I."/>
            <person name="Eppinger M."/>
            <person name="Hau S.J."/>
            <person name="Brockmeier S.L."/>
            <person name="Shore S.M."/>
        </authorList>
    </citation>
    <scope>NUCLEOTIDE SEQUENCE</scope>
    <source>
        <strain evidence="10">SRD478</strain>
    </source>
</reference>
<keyword evidence="5" id="KW-0812">Transmembrane</keyword>
<dbReference type="PANTHER" id="PTHR13285:SF23">
    <property type="entry name" value="TEICHOIC ACID D-ALANYLTRANSFERASE"/>
    <property type="match status" value="1"/>
</dbReference>
<dbReference type="RefSeq" id="WP_105095487.1">
    <property type="nucleotide sequence ID" value="NZ_CP030010.1"/>
</dbReference>
<dbReference type="UniPathway" id="UPA00556"/>
<dbReference type="GO" id="GO:0016746">
    <property type="term" value="F:acyltransferase activity"/>
    <property type="evidence" value="ECO:0007669"/>
    <property type="project" value="UniProtKB-KW"/>
</dbReference>
<evidence type="ECO:0000313" key="10">
    <source>
        <dbReference type="EMBL" id="ASW49842.2"/>
    </source>
</evidence>
<dbReference type="EMBL" id="CP030010">
    <property type="protein sequence ID" value="ASW49842.2"/>
    <property type="molecule type" value="Genomic_DNA"/>
</dbReference>
<organism evidence="10">
    <name type="scientific">Streptococcus suis</name>
    <dbReference type="NCBI Taxonomy" id="1307"/>
    <lineage>
        <taxon>Bacteria</taxon>
        <taxon>Bacillati</taxon>
        <taxon>Bacillota</taxon>
        <taxon>Bacilli</taxon>
        <taxon>Lactobacillales</taxon>
        <taxon>Streptococcaceae</taxon>
        <taxon>Streptococcus</taxon>
    </lineage>
</organism>
<protein>
    <recommendedName>
        <fullName evidence="9">Teichoic acid D-alanyltransferase</fullName>
        <ecNumber evidence="9">2.3.1.-</ecNumber>
    </recommendedName>
</protein>
<dbReference type="InterPro" id="IPR024024">
    <property type="entry name" value="DltB"/>
</dbReference>
<evidence type="ECO:0000256" key="4">
    <source>
        <dbReference type="ARBA" id="ARBA00022679"/>
    </source>
</evidence>
<dbReference type="NCBIfam" id="TIGR04091">
    <property type="entry name" value="LTA_dltB"/>
    <property type="match status" value="1"/>
</dbReference>
<evidence type="ECO:0000256" key="8">
    <source>
        <dbReference type="ARBA" id="ARBA00023315"/>
    </source>
</evidence>
<dbReference type="EC" id="2.3.1.-" evidence="9"/>
<dbReference type="Pfam" id="PF03062">
    <property type="entry name" value="MBOAT"/>
    <property type="match status" value="1"/>
</dbReference>
<dbReference type="PIRSF" id="PIRSF500216">
    <property type="entry name" value="DltB"/>
    <property type="match status" value="1"/>
</dbReference>
<sequence length="469" mass="50483">MSLFRKKQAVGRNSQMRRHLGLVDLIFLGIGSMVGTGIFTVTGLAAAQYAGPALIISIVIAAISVGLTALFYAEFASRIPTNGGAYGYLYSVFGEFPAWIAGWLTIMEFLTAVSSVASGWGAYLKGLLANFGIAMPTALSGTFNPAAGTYVDLLPVIVLIFVVGVVLLNSKAALRFNSALVVLKFSALALFILVGLFFIKPENWSNFSPFGFGAIYGGQAGIMAGASLMFFAFLGFESISLAIDEVKKPEKNVPKGIVLSLSIVTILYIVVTLVLTGMVHYTKLNVADAVAFALREVGLDWAASYISIVAILTLITVCISMTYALSRMVYSISRDGLLPKSLSRLTQTSKVPKNATILVGIFAAICAGIFPLASIASFLNICTLAYLIMLALGIIRLRQVEGLPKDGQFKTPLVPLLPILSIIICLSFMFQYSLDTWLAFGVSLVIGILIYFCYGYRHSEANNRFPFFI</sequence>
<evidence type="ECO:0000256" key="3">
    <source>
        <dbReference type="ARBA" id="ARBA00022475"/>
    </source>
</evidence>
<dbReference type="InterPro" id="IPR004299">
    <property type="entry name" value="MBOAT_fam"/>
</dbReference>
<comment type="pathway">
    <text evidence="9">Cell wall biogenesis; lipoteichoic acid biosynthesis.</text>
</comment>
<dbReference type="Proteomes" id="UP000323128">
    <property type="component" value="Chromosome"/>
</dbReference>
<comment type="function">
    <text evidence="9">O-acyltransferase that catalyzes D-alanylation of both teichoic acid and lipoteichoic acid (LTA). D-alanylation of LTA plays an important role in modulating the properties of the cell wall in Gram-positive bacteria, influencing the net charge of the cell wall. Catalyzes D-alanylation from DltC carrier protein.</text>
</comment>
<accession>A0A3Q8BYS9</accession>
<evidence type="ECO:0000256" key="2">
    <source>
        <dbReference type="ARBA" id="ARBA00010323"/>
    </source>
</evidence>
<dbReference type="InterPro" id="IPR024194">
    <property type="entry name" value="Ac/AlaTfrase_AlgI/DltB"/>
</dbReference>
<proteinExistence type="inferred from homology"/>